<name>A0A7X2RTY0_9PSED</name>
<organism evidence="1 2">
    <name type="scientific">Pseudomonas karstica</name>
    <dbReference type="NCBI Taxonomy" id="1055468"/>
    <lineage>
        <taxon>Bacteria</taxon>
        <taxon>Pseudomonadati</taxon>
        <taxon>Pseudomonadota</taxon>
        <taxon>Gammaproteobacteria</taxon>
        <taxon>Pseudomonadales</taxon>
        <taxon>Pseudomonadaceae</taxon>
        <taxon>Pseudomonas</taxon>
    </lineage>
</organism>
<proteinExistence type="predicted"/>
<comment type="caution">
    <text evidence="1">The sequence shown here is derived from an EMBL/GenBank/DDBJ whole genome shotgun (WGS) entry which is preliminary data.</text>
</comment>
<sequence>MNEHLAWAQWWAFAWQSSHDDWRAIDRYPAMNAFYHSGGLVTGTIAGIAPSLPPLPDPTLLRLVLAPTEQLNLMLALIHDTFSPTAAAPLSESHHQWCVRLSKALPPDMLLPNDDPLQLLRSWVNPPTWQRLRLRFPSTRVLEMEKKTLLPENVNSRLNTLWQAVVWRVTTITNKAS</sequence>
<reference evidence="1 2" key="1">
    <citation type="submission" date="2019-11" db="EMBL/GenBank/DDBJ databases">
        <title>Pseudmonas karstica sp. nov. and Pseudomonas spelaei sp. nov. from caves.</title>
        <authorList>
            <person name="Zeman M."/>
        </authorList>
    </citation>
    <scope>NUCLEOTIDE SEQUENCE [LARGE SCALE GENOMIC DNA]</scope>
    <source>
        <strain evidence="1 2">CCM 7891</strain>
    </source>
</reference>
<dbReference type="Proteomes" id="UP000431485">
    <property type="component" value="Unassembled WGS sequence"/>
</dbReference>
<accession>A0A7X2RTY0</accession>
<evidence type="ECO:0000313" key="2">
    <source>
        <dbReference type="Proteomes" id="UP000431485"/>
    </source>
</evidence>
<dbReference type="EMBL" id="WLYI01000015">
    <property type="protein sequence ID" value="MTD19945.1"/>
    <property type="molecule type" value="Genomic_DNA"/>
</dbReference>
<gene>
    <name evidence="1" type="ORF">GIR22_12535</name>
</gene>
<keyword evidence="2" id="KW-1185">Reference proteome</keyword>
<dbReference type="AlphaFoldDB" id="A0A7X2RTY0"/>
<dbReference type="OrthoDB" id="7013311at2"/>
<protein>
    <submittedName>
        <fullName evidence="1">Type III secretion protein</fullName>
    </submittedName>
</protein>
<dbReference type="RefSeq" id="WP_154743624.1">
    <property type="nucleotide sequence ID" value="NZ_JBHSTG010000008.1"/>
</dbReference>
<evidence type="ECO:0000313" key="1">
    <source>
        <dbReference type="EMBL" id="MTD19945.1"/>
    </source>
</evidence>